<dbReference type="PANTHER" id="PTHR30514">
    <property type="entry name" value="GLUCOKINASE"/>
    <property type="match status" value="1"/>
</dbReference>
<evidence type="ECO:0000259" key="5">
    <source>
        <dbReference type="PROSITE" id="PS51071"/>
    </source>
</evidence>
<evidence type="ECO:0000313" key="8">
    <source>
        <dbReference type="Proteomes" id="UP000275910"/>
    </source>
</evidence>
<dbReference type="SUPFAM" id="SSF53697">
    <property type="entry name" value="SIS domain"/>
    <property type="match status" value="1"/>
</dbReference>
<dbReference type="GO" id="GO:0097367">
    <property type="term" value="F:carbohydrate derivative binding"/>
    <property type="evidence" value="ECO:0007669"/>
    <property type="project" value="InterPro"/>
</dbReference>
<comment type="caution">
    <text evidence="7">The sequence shown here is derived from an EMBL/GenBank/DDBJ whole genome shotgun (WGS) entry which is preliminary data.</text>
</comment>
<dbReference type="EMBL" id="RCTY01000019">
    <property type="protein sequence ID" value="ROU07801.1"/>
    <property type="molecule type" value="Genomic_DNA"/>
</dbReference>
<feature type="domain" description="SIS" evidence="6">
    <location>
        <begin position="154"/>
        <end position="295"/>
    </location>
</feature>
<dbReference type="InterPro" id="IPR046348">
    <property type="entry name" value="SIS_dom_sf"/>
</dbReference>
<dbReference type="CDD" id="cd05013">
    <property type="entry name" value="SIS_RpiR"/>
    <property type="match status" value="1"/>
</dbReference>
<dbReference type="SUPFAM" id="SSF46689">
    <property type="entry name" value="Homeodomain-like"/>
    <property type="match status" value="1"/>
</dbReference>
<dbReference type="PANTHER" id="PTHR30514:SF1">
    <property type="entry name" value="HTH-TYPE TRANSCRIPTIONAL REGULATOR HEXR-RELATED"/>
    <property type="match status" value="1"/>
</dbReference>
<dbReference type="Pfam" id="PF01380">
    <property type="entry name" value="SIS"/>
    <property type="match status" value="1"/>
</dbReference>
<keyword evidence="3" id="KW-0804">Transcription</keyword>
<evidence type="ECO:0000256" key="2">
    <source>
        <dbReference type="ARBA" id="ARBA00023125"/>
    </source>
</evidence>
<gene>
    <name evidence="7" type="ORF">D9T17_06235</name>
</gene>
<dbReference type="PROSITE" id="PS51464">
    <property type="entry name" value="SIS"/>
    <property type="match status" value="1"/>
</dbReference>
<dbReference type="PROSITE" id="PS51071">
    <property type="entry name" value="HTH_RPIR"/>
    <property type="match status" value="1"/>
</dbReference>
<evidence type="ECO:0000313" key="7">
    <source>
        <dbReference type="EMBL" id="ROU07801.1"/>
    </source>
</evidence>
<evidence type="ECO:0000256" key="3">
    <source>
        <dbReference type="ARBA" id="ARBA00023163"/>
    </source>
</evidence>
<dbReference type="Gene3D" id="3.40.50.10490">
    <property type="entry name" value="Glucose-6-phosphate isomerase like protein, domain 1"/>
    <property type="match status" value="1"/>
</dbReference>
<dbReference type="InterPro" id="IPR000281">
    <property type="entry name" value="HTH_RpiR"/>
</dbReference>
<dbReference type="InterPro" id="IPR047640">
    <property type="entry name" value="RpiR-like"/>
</dbReference>
<name>A0A3N2RKA1_LYSEN</name>
<dbReference type="InterPro" id="IPR009057">
    <property type="entry name" value="Homeodomain-like_sf"/>
</dbReference>
<sequence>MAVDAAQRRQLSHRRRDQHLLLTGPANEERSPVPDNLIPAIRGALHALRPAERKVAAVVLAELDFAAGASIRELAARAGVSEPSVTRFSRAVGCGGLRQFKRQLSHSLAAGVPYQAVTIDKRDGAALLVHKVCDSIAAALDEMRERTDPAALDAAAALVAGARRVCCIGVGPGCAAVAQEACLRLQRLDIAASAHSDGESQRLAAGLLGAQDALLAISLSGCSAEIADCARIARRQGARTIALTAAGTPLSRDADVPLLLPPSSAATPYSPGVAQLMQLALADMLAIAVALRQQPAVLEKARRAAVGLERAPSAQAPGTARA</sequence>
<evidence type="ECO:0000259" key="6">
    <source>
        <dbReference type="PROSITE" id="PS51464"/>
    </source>
</evidence>
<dbReference type="Pfam" id="PF01418">
    <property type="entry name" value="HTH_6"/>
    <property type="match status" value="1"/>
</dbReference>
<keyword evidence="1" id="KW-0805">Transcription regulation</keyword>
<evidence type="ECO:0000256" key="4">
    <source>
        <dbReference type="SAM" id="MobiDB-lite"/>
    </source>
</evidence>
<dbReference type="GO" id="GO:0003677">
    <property type="term" value="F:DNA binding"/>
    <property type="evidence" value="ECO:0007669"/>
    <property type="project" value="UniProtKB-KW"/>
</dbReference>
<reference evidence="7 8" key="1">
    <citation type="submission" date="2018-10" db="EMBL/GenBank/DDBJ databases">
        <title>The genome of Lysobacter enzymogenes OH11.</title>
        <authorList>
            <person name="Liu F."/>
            <person name="Zhao Y."/>
            <person name="Qian G."/>
            <person name="Chen Y."/>
            <person name="Xu H."/>
        </authorList>
    </citation>
    <scope>NUCLEOTIDE SEQUENCE [LARGE SCALE GENOMIC DNA]</scope>
    <source>
        <strain evidence="7 8">OH11</strain>
    </source>
</reference>
<dbReference type="InterPro" id="IPR036388">
    <property type="entry name" value="WH-like_DNA-bd_sf"/>
</dbReference>
<dbReference type="GO" id="GO:1901135">
    <property type="term" value="P:carbohydrate derivative metabolic process"/>
    <property type="evidence" value="ECO:0007669"/>
    <property type="project" value="InterPro"/>
</dbReference>
<dbReference type="Gene3D" id="1.10.10.10">
    <property type="entry name" value="Winged helix-like DNA-binding domain superfamily/Winged helix DNA-binding domain"/>
    <property type="match status" value="1"/>
</dbReference>
<dbReference type="AlphaFoldDB" id="A0A3N2RKA1"/>
<dbReference type="InterPro" id="IPR001347">
    <property type="entry name" value="SIS_dom"/>
</dbReference>
<accession>A0A3N2RKA1</accession>
<proteinExistence type="predicted"/>
<feature type="region of interest" description="Disordered" evidence="4">
    <location>
        <begin position="1"/>
        <end position="34"/>
    </location>
</feature>
<feature type="domain" description="HTH rpiR-type" evidence="5">
    <location>
        <begin position="35"/>
        <end position="111"/>
    </location>
</feature>
<dbReference type="InterPro" id="IPR035472">
    <property type="entry name" value="RpiR-like_SIS"/>
</dbReference>
<protein>
    <submittedName>
        <fullName evidence="7">MurR/RpiR family transcriptional regulator</fullName>
    </submittedName>
</protein>
<evidence type="ECO:0000256" key="1">
    <source>
        <dbReference type="ARBA" id="ARBA00023015"/>
    </source>
</evidence>
<dbReference type="Proteomes" id="UP000275910">
    <property type="component" value="Unassembled WGS sequence"/>
</dbReference>
<dbReference type="GO" id="GO:0003700">
    <property type="term" value="F:DNA-binding transcription factor activity"/>
    <property type="evidence" value="ECO:0007669"/>
    <property type="project" value="InterPro"/>
</dbReference>
<organism evidence="7 8">
    <name type="scientific">Lysobacter enzymogenes</name>
    <dbReference type="NCBI Taxonomy" id="69"/>
    <lineage>
        <taxon>Bacteria</taxon>
        <taxon>Pseudomonadati</taxon>
        <taxon>Pseudomonadota</taxon>
        <taxon>Gammaproteobacteria</taxon>
        <taxon>Lysobacterales</taxon>
        <taxon>Lysobacteraceae</taxon>
        <taxon>Lysobacter</taxon>
    </lineage>
</organism>
<keyword evidence="2" id="KW-0238">DNA-binding</keyword>